<dbReference type="Pfam" id="PF00106">
    <property type="entry name" value="adh_short"/>
    <property type="match status" value="1"/>
</dbReference>
<accession>A0AA40LPJ8</accession>
<dbReference type="PRINTS" id="PR00081">
    <property type="entry name" value="GDHRDH"/>
</dbReference>
<reference evidence="4" key="1">
    <citation type="submission" date="2023-06" db="EMBL/GenBank/DDBJ databases">
        <title>Reference genome for the Northern bat (Eptesicus nilssonii), a most northern bat species.</title>
        <authorList>
            <person name="Laine V.N."/>
            <person name="Pulliainen A.T."/>
            <person name="Lilley T.M."/>
        </authorList>
    </citation>
    <scope>NUCLEOTIDE SEQUENCE</scope>
    <source>
        <strain evidence="4">BLF_Eptnil</strain>
        <tissue evidence="4">Kidney</tissue>
    </source>
</reference>
<evidence type="ECO:0008006" key="6">
    <source>
        <dbReference type="Google" id="ProtNLM"/>
    </source>
</evidence>
<evidence type="ECO:0000313" key="5">
    <source>
        <dbReference type="Proteomes" id="UP001177744"/>
    </source>
</evidence>
<dbReference type="PANTHER" id="PTHR43157">
    <property type="entry name" value="PHOSPHATIDYLINOSITOL-GLYCAN BIOSYNTHESIS CLASS F PROTEIN-RELATED"/>
    <property type="match status" value="1"/>
</dbReference>
<dbReference type="SUPFAM" id="SSF51735">
    <property type="entry name" value="NAD(P)-binding Rossmann-fold domains"/>
    <property type="match status" value="2"/>
</dbReference>
<keyword evidence="5" id="KW-1185">Reference proteome</keyword>
<dbReference type="GO" id="GO:0016491">
    <property type="term" value="F:oxidoreductase activity"/>
    <property type="evidence" value="ECO:0007669"/>
    <property type="project" value="UniProtKB-KW"/>
</dbReference>
<dbReference type="InterPro" id="IPR002347">
    <property type="entry name" value="SDR_fam"/>
</dbReference>
<evidence type="ECO:0000256" key="2">
    <source>
        <dbReference type="ARBA" id="ARBA00023002"/>
    </source>
</evidence>
<comment type="caution">
    <text evidence="4">The sequence shown here is derived from an EMBL/GenBank/DDBJ whole genome shotgun (WGS) entry which is preliminary data.</text>
</comment>
<dbReference type="Proteomes" id="UP001177744">
    <property type="component" value="Unassembled WGS sequence"/>
</dbReference>
<dbReference type="PRINTS" id="PR00080">
    <property type="entry name" value="SDRFAMILY"/>
</dbReference>
<proteinExistence type="inferred from homology"/>
<dbReference type="Gene3D" id="3.40.50.720">
    <property type="entry name" value="NAD(P)-binding Rossmann-like Domain"/>
    <property type="match status" value="1"/>
</dbReference>
<sequence length="393" mass="43459">MELKQLVLGIPKRQEYLEYLAQCLAPRNMQKFFAGGVCRTDVQLPGKVVVITGANTGIGKETARELARRGKSPHFMSTGRHLLPPSSGLCPHFLVFSPGLGGSGARVYIACRDVLKGESAASEIRADTKNSQVLVRKLDLSDTKSIRAFAEGFLAEEKQLHILINNAGVMMCPYSKTADGFETHLGVNHLGHFLLTHLLLERLKESAPARVVNLSSMVHIAGKIRFHDLQGEKRYSRGFAYCHSKLANVLFTRELAKKLQGTGVTTYSVHPGIVRSELVRHSFLMCLLWRLFSPFLKSAREGAQTSLHCALAEGLEPLSGKYFRCVEAAQVLSPPVRGETHHSLGFAPQVAESAPPSRIRDCKRAWVSPRARNNKTAERLWAVSCELLGIQWK</sequence>
<comment type="similarity">
    <text evidence="1 3">Belongs to the short-chain dehydrogenases/reductases (SDR) family.</text>
</comment>
<evidence type="ECO:0000256" key="1">
    <source>
        <dbReference type="ARBA" id="ARBA00006484"/>
    </source>
</evidence>
<keyword evidence="2" id="KW-0560">Oxidoreductase</keyword>
<dbReference type="AlphaFoldDB" id="A0AA40LPJ8"/>
<protein>
    <recommendedName>
        <fullName evidence="6">Retinol dehydrogenase 12</fullName>
    </recommendedName>
</protein>
<organism evidence="4 5">
    <name type="scientific">Cnephaeus nilssonii</name>
    <name type="common">Northern bat</name>
    <name type="synonym">Eptesicus nilssonii</name>
    <dbReference type="NCBI Taxonomy" id="3371016"/>
    <lineage>
        <taxon>Eukaryota</taxon>
        <taxon>Metazoa</taxon>
        <taxon>Chordata</taxon>
        <taxon>Craniata</taxon>
        <taxon>Vertebrata</taxon>
        <taxon>Euteleostomi</taxon>
        <taxon>Mammalia</taxon>
        <taxon>Eutheria</taxon>
        <taxon>Laurasiatheria</taxon>
        <taxon>Chiroptera</taxon>
        <taxon>Yangochiroptera</taxon>
        <taxon>Vespertilionidae</taxon>
        <taxon>Cnephaeus</taxon>
    </lineage>
</organism>
<dbReference type="InterPro" id="IPR036291">
    <property type="entry name" value="NAD(P)-bd_dom_sf"/>
</dbReference>
<dbReference type="EMBL" id="JAULJE010000009">
    <property type="protein sequence ID" value="KAK1339313.1"/>
    <property type="molecule type" value="Genomic_DNA"/>
</dbReference>
<dbReference type="PANTHER" id="PTHR43157:SF32">
    <property type="entry name" value="RETINOL DEHYDROGENASE 12"/>
    <property type="match status" value="1"/>
</dbReference>
<evidence type="ECO:0000313" key="4">
    <source>
        <dbReference type="EMBL" id="KAK1339313.1"/>
    </source>
</evidence>
<evidence type="ECO:0000256" key="3">
    <source>
        <dbReference type="RuleBase" id="RU000363"/>
    </source>
</evidence>
<name>A0AA40LPJ8_CNENI</name>
<gene>
    <name evidence="4" type="ORF">QTO34_019995</name>
</gene>